<reference evidence="4" key="1">
    <citation type="journal article" date="2019" name="Int. J. Syst. Evol. Microbiol.">
        <title>The Global Catalogue of Microorganisms (GCM) 10K type strain sequencing project: providing services to taxonomists for standard genome sequencing and annotation.</title>
        <authorList>
            <consortium name="The Broad Institute Genomics Platform"/>
            <consortium name="The Broad Institute Genome Sequencing Center for Infectious Disease"/>
            <person name="Wu L."/>
            <person name="Ma J."/>
        </authorList>
    </citation>
    <scope>NUCLEOTIDE SEQUENCE [LARGE SCALE GENOMIC DNA]</scope>
    <source>
        <strain evidence="4">CECT 8482</strain>
    </source>
</reference>
<dbReference type="InterPro" id="IPR011010">
    <property type="entry name" value="DNA_brk_join_enz"/>
</dbReference>
<dbReference type="PROSITE" id="PS51898">
    <property type="entry name" value="TYR_RECOMBINASE"/>
    <property type="match status" value="1"/>
</dbReference>
<keyword evidence="4" id="KW-1185">Reference proteome</keyword>
<evidence type="ECO:0000313" key="3">
    <source>
        <dbReference type="EMBL" id="MDN3711647.1"/>
    </source>
</evidence>
<dbReference type="Proteomes" id="UP001243846">
    <property type="component" value="Unassembled WGS sequence"/>
</dbReference>
<feature type="domain" description="Tyr recombinase" evidence="2">
    <location>
        <begin position="8"/>
        <end position="176"/>
    </location>
</feature>
<proteinExistence type="predicted"/>
<name>A0ABT8D4N7_9RHOB</name>
<dbReference type="Gene3D" id="1.10.443.10">
    <property type="entry name" value="Intergrase catalytic core"/>
    <property type="match status" value="1"/>
</dbReference>
<evidence type="ECO:0000256" key="1">
    <source>
        <dbReference type="ARBA" id="ARBA00023172"/>
    </source>
</evidence>
<dbReference type="InterPro" id="IPR002104">
    <property type="entry name" value="Integrase_catalytic"/>
</dbReference>
<dbReference type="InterPro" id="IPR013762">
    <property type="entry name" value="Integrase-like_cat_sf"/>
</dbReference>
<dbReference type="SUPFAM" id="SSF56349">
    <property type="entry name" value="DNA breaking-rejoining enzymes"/>
    <property type="match status" value="1"/>
</dbReference>
<organism evidence="3 4">
    <name type="scientific">Paracoccus cavernae</name>
    <dbReference type="NCBI Taxonomy" id="1571207"/>
    <lineage>
        <taxon>Bacteria</taxon>
        <taxon>Pseudomonadati</taxon>
        <taxon>Pseudomonadota</taxon>
        <taxon>Alphaproteobacteria</taxon>
        <taxon>Rhodobacterales</taxon>
        <taxon>Paracoccaceae</taxon>
        <taxon>Paracoccus</taxon>
    </lineage>
</organism>
<accession>A0ABT8D4N7</accession>
<evidence type="ECO:0000259" key="2">
    <source>
        <dbReference type="PROSITE" id="PS51898"/>
    </source>
</evidence>
<gene>
    <name evidence="3" type="ORF">QWZ10_07055</name>
</gene>
<protein>
    <submittedName>
        <fullName evidence="3">Tyrosine-type recombinase/integrase</fullName>
    </submittedName>
</protein>
<dbReference type="Pfam" id="PF00589">
    <property type="entry name" value="Phage_integrase"/>
    <property type="match status" value="1"/>
</dbReference>
<keyword evidence="1" id="KW-0233">DNA recombination</keyword>
<dbReference type="EMBL" id="JAUFRC010000001">
    <property type="protein sequence ID" value="MDN3711647.1"/>
    <property type="molecule type" value="Genomic_DNA"/>
</dbReference>
<comment type="caution">
    <text evidence="3">The sequence shown here is derived from an EMBL/GenBank/DDBJ whole genome shotgun (WGS) entry which is preliminary data.</text>
</comment>
<evidence type="ECO:0000313" key="4">
    <source>
        <dbReference type="Proteomes" id="UP001243846"/>
    </source>
</evidence>
<sequence length="207" mass="22940">MQLKGTRPPRQPWPVEKIEAFRKAADPQALLVFDLLLGTGQRIADVLKMRWSDLDGAGIAVKQSKTGALLYVPLTRTLSQTLSRTPKRGLTIVSQENGRSVGYNLAWKWIMDTRKLEVVQAEAWDIHSLRHSAASEIAALPGMTTEHVMAITGHKSSAMVHHYAGAAAQKARAQEAQSAREKQENIAPPNCTKNNLHKYQCIVRNLT</sequence>